<reference evidence="2 3" key="1">
    <citation type="submission" date="2022-04" db="EMBL/GenBank/DDBJ databases">
        <title>Halobacillus sp. isolated from saltern.</title>
        <authorList>
            <person name="Won M."/>
            <person name="Lee C.-M."/>
            <person name="Woen H.-Y."/>
            <person name="Kwon S.-W."/>
        </authorList>
    </citation>
    <scope>NUCLEOTIDE SEQUENCE [LARGE SCALE GENOMIC DNA]</scope>
    <source>
        <strain evidence="2 3">SSBR10-3</strain>
    </source>
</reference>
<dbReference type="Proteomes" id="UP000831787">
    <property type="component" value="Chromosome"/>
</dbReference>
<dbReference type="EMBL" id="CP095073">
    <property type="protein sequence ID" value="UOQ44994.1"/>
    <property type="molecule type" value="Genomic_DNA"/>
</dbReference>
<sequence>MNESFIKCLIKHKLKVSKSVMDHLPPELSKQIMGAGKTILEAVNEGIKEIENTPTEDTKKSSELKNVSID</sequence>
<feature type="region of interest" description="Disordered" evidence="1">
    <location>
        <begin position="50"/>
        <end position="70"/>
    </location>
</feature>
<evidence type="ECO:0000313" key="2">
    <source>
        <dbReference type="EMBL" id="UOQ44994.1"/>
    </source>
</evidence>
<keyword evidence="3" id="KW-1185">Reference proteome</keyword>
<feature type="compositionally biased region" description="Basic and acidic residues" evidence="1">
    <location>
        <begin position="50"/>
        <end position="63"/>
    </location>
</feature>
<gene>
    <name evidence="2" type="ORF">MUN89_03310</name>
</gene>
<dbReference type="RefSeq" id="WP_244711383.1">
    <property type="nucleotide sequence ID" value="NZ_CP095073.1"/>
</dbReference>
<protein>
    <submittedName>
        <fullName evidence="2">Uncharacterized protein</fullName>
    </submittedName>
</protein>
<organism evidence="2 3">
    <name type="scientific">Halobacillus salinarum</name>
    <dbReference type="NCBI Taxonomy" id="2932257"/>
    <lineage>
        <taxon>Bacteria</taxon>
        <taxon>Bacillati</taxon>
        <taxon>Bacillota</taxon>
        <taxon>Bacilli</taxon>
        <taxon>Bacillales</taxon>
        <taxon>Bacillaceae</taxon>
        <taxon>Halobacillus</taxon>
    </lineage>
</organism>
<proteinExistence type="predicted"/>
<evidence type="ECO:0000256" key="1">
    <source>
        <dbReference type="SAM" id="MobiDB-lite"/>
    </source>
</evidence>
<name>A0ABY4EKJ7_9BACI</name>
<evidence type="ECO:0000313" key="3">
    <source>
        <dbReference type="Proteomes" id="UP000831787"/>
    </source>
</evidence>
<accession>A0ABY4EKJ7</accession>